<dbReference type="Gene3D" id="3.20.20.140">
    <property type="entry name" value="Metal-dependent hydrolases"/>
    <property type="match status" value="1"/>
</dbReference>
<dbReference type="GO" id="GO:0019748">
    <property type="term" value="P:secondary metabolic process"/>
    <property type="evidence" value="ECO:0007669"/>
    <property type="project" value="TreeGrafter"/>
</dbReference>
<dbReference type="InterPro" id="IPR006680">
    <property type="entry name" value="Amidohydro-rel"/>
</dbReference>
<dbReference type="SUPFAM" id="SSF51556">
    <property type="entry name" value="Metallo-dependent hydrolases"/>
    <property type="match status" value="1"/>
</dbReference>
<gene>
    <name evidence="3" type="ORF">A3F84_09075</name>
</gene>
<dbReference type="InterPro" id="IPR032465">
    <property type="entry name" value="ACMSD"/>
</dbReference>
<evidence type="ECO:0000259" key="2">
    <source>
        <dbReference type="Pfam" id="PF04909"/>
    </source>
</evidence>
<dbReference type="InterPro" id="IPR032466">
    <property type="entry name" value="Metal_Hydrolase"/>
</dbReference>
<dbReference type="EMBL" id="MFKF01000104">
    <property type="protein sequence ID" value="OGG54370.1"/>
    <property type="molecule type" value="Genomic_DNA"/>
</dbReference>
<evidence type="ECO:0000313" key="4">
    <source>
        <dbReference type="Proteomes" id="UP000178606"/>
    </source>
</evidence>
<feature type="domain" description="Amidohydrolase-related" evidence="2">
    <location>
        <begin position="8"/>
        <end position="352"/>
    </location>
</feature>
<protein>
    <recommendedName>
        <fullName evidence="2">Amidohydrolase-related domain-containing protein</fullName>
    </recommendedName>
</protein>
<accession>A0A1F6CZ79</accession>
<evidence type="ECO:0000256" key="1">
    <source>
        <dbReference type="ARBA" id="ARBA00023239"/>
    </source>
</evidence>
<dbReference type="GO" id="GO:0005737">
    <property type="term" value="C:cytoplasm"/>
    <property type="evidence" value="ECO:0007669"/>
    <property type="project" value="TreeGrafter"/>
</dbReference>
<dbReference type="PANTHER" id="PTHR21240">
    <property type="entry name" value="2-AMINO-3-CARBOXYLMUCONATE-6-SEMIALDEHYDE DECARBOXYLASE"/>
    <property type="match status" value="1"/>
</dbReference>
<dbReference type="AlphaFoldDB" id="A0A1F6CZ79"/>
<dbReference type="PANTHER" id="PTHR21240:SF28">
    <property type="entry name" value="ISO-OROTATE DECARBOXYLASE (EUROFUNG)"/>
    <property type="match status" value="1"/>
</dbReference>
<evidence type="ECO:0000313" key="3">
    <source>
        <dbReference type="EMBL" id="OGG54370.1"/>
    </source>
</evidence>
<sequence>MDRPYPLIDADIHPVLNAKRIAEFLPEPWRTRYAGGNRGPGNLGYWNPNGVMRSDTALPDGSRIEGSPENLLRHFLEPYGIACGILNPAGSLQIGLSPEPDYAAAVVSAQNDAVLHDWLSAQPRFRASLVVSPADPDLAAREIHRLGDQPGFVQVLMPSGARVPYGQRYYHPIYAAAAEHHLPVAIHPGSEGVGVSGAPTAAGYPTSYFEWHTGLVGSYMAHLISLVTEGVFQKFPTLKFVLIEGGVSWLPPLLWRFDKNWKALRQTTPWLDRPPGEVIREHVLLTTQPIEEPERPEHFEAILGMFDAGRMLMFSSDFPHWDGDTPDFAARAIPRDLRPRVMSETARELYRLPEPSHV</sequence>
<name>A0A1F6CZ79_HANXR</name>
<comment type="caution">
    <text evidence="3">The sequence shown here is derived from an EMBL/GenBank/DDBJ whole genome shotgun (WGS) entry which is preliminary data.</text>
</comment>
<dbReference type="Pfam" id="PF04909">
    <property type="entry name" value="Amidohydro_2"/>
    <property type="match status" value="1"/>
</dbReference>
<dbReference type="Proteomes" id="UP000178606">
    <property type="component" value="Unassembled WGS sequence"/>
</dbReference>
<proteinExistence type="predicted"/>
<keyword evidence="1" id="KW-0456">Lyase</keyword>
<organism evidence="3 4">
    <name type="scientific">Handelsmanbacteria sp. (strain RIFCSPLOWO2_12_FULL_64_10)</name>
    <dbReference type="NCBI Taxonomy" id="1817868"/>
    <lineage>
        <taxon>Bacteria</taxon>
        <taxon>Candidatus Handelsmaniibacteriota</taxon>
    </lineage>
</organism>
<dbReference type="GO" id="GO:0016831">
    <property type="term" value="F:carboxy-lyase activity"/>
    <property type="evidence" value="ECO:0007669"/>
    <property type="project" value="InterPro"/>
</dbReference>
<reference evidence="3 4" key="1">
    <citation type="journal article" date="2016" name="Nat. Commun.">
        <title>Thousands of microbial genomes shed light on interconnected biogeochemical processes in an aquifer system.</title>
        <authorList>
            <person name="Anantharaman K."/>
            <person name="Brown C.T."/>
            <person name="Hug L.A."/>
            <person name="Sharon I."/>
            <person name="Castelle C.J."/>
            <person name="Probst A.J."/>
            <person name="Thomas B.C."/>
            <person name="Singh A."/>
            <person name="Wilkins M.J."/>
            <person name="Karaoz U."/>
            <person name="Brodie E.L."/>
            <person name="Williams K.H."/>
            <person name="Hubbard S.S."/>
            <person name="Banfield J.F."/>
        </authorList>
    </citation>
    <scope>NUCLEOTIDE SEQUENCE [LARGE SCALE GENOMIC DNA]</scope>
    <source>
        <strain evidence="4">RIFCSPLOWO2_12_FULL_64_10</strain>
    </source>
</reference>
<dbReference type="GO" id="GO:0016787">
    <property type="term" value="F:hydrolase activity"/>
    <property type="evidence" value="ECO:0007669"/>
    <property type="project" value="InterPro"/>
</dbReference>